<dbReference type="GO" id="GO:0008270">
    <property type="term" value="F:zinc ion binding"/>
    <property type="evidence" value="ECO:0007669"/>
    <property type="project" value="InterPro"/>
</dbReference>
<evidence type="ECO:0000313" key="2">
    <source>
        <dbReference type="EMBL" id="KAF9700665.1"/>
    </source>
</evidence>
<proteinExistence type="predicted"/>
<dbReference type="AlphaFoldDB" id="A0A8H7J9P5"/>
<feature type="compositionally biased region" description="Polar residues" evidence="1">
    <location>
        <begin position="197"/>
        <end position="214"/>
    </location>
</feature>
<feature type="compositionally biased region" description="Polar residues" evidence="1">
    <location>
        <begin position="223"/>
        <end position="234"/>
    </location>
</feature>
<reference evidence="2" key="2">
    <citation type="submission" date="2020-09" db="EMBL/GenBank/DDBJ databases">
        <title>Reference genome assembly for Australian Ascochyta lentis isolate Al4.</title>
        <authorList>
            <person name="Lee R.C."/>
            <person name="Farfan-Caceres L.M."/>
            <person name="Debler J.W."/>
            <person name="Williams A.H."/>
            <person name="Henares B.M."/>
        </authorList>
    </citation>
    <scope>NUCLEOTIDE SEQUENCE</scope>
    <source>
        <strain evidence="2">Al4</strain>
    </source>
</reference>
<feature type="region of interest" description="Disordered" evidence="1">
    <location>
        <begin position="83"/>
        <end position="131"/>
    </location>
</feature>
<feature type="compositionally biased region" description="Polar residues" evidence="1">
    <location>
        <begin position="83"/>
        <end position="93"/>
    </location>
</feature>
<keyword evidence="3" id="KW-1185">Reference proteome</keyword>
<dbReference type="GO" id="GO:0000981">
    <property type="term" value="F:DNA-binding transcription factor activity, RNA polymerase II-specific"/>
    <property type="evidence" value="ECO:0007669"/>
    <property type="project" value="InterPro"/>
</dbReference>
<feature type="compositionally biased region" description="Polar residues" evidence="1">
    <location>
        <begin position="101"/>
        <end position="120"/>
    </location>
</feature>
<evidence type="ECO:0000256" key="1">
    <source>
        <dbReference type="SAM" id="MobiDB-lite"/>
    </source>
</evidence>
<accession>A0A8H7J9P5</accession>
<dbReference type="EMBL" id="RZGK01000003">
    <property type="protein sequence ID" value="KAF9700665.1"/>
    <property type="molecule type" value="Genomic_DNA"/>
</dbReference>
<organism evidence="2 3">
    <name type="scientific">Ascochyta lentis</name>
    <dbReference type="NCBI Taxonomy" id="205686"/>
    <lineage>
        <taxon>Eukaryota</taxon>
        <taxon>Fungi</taxon>
        <taxon>Dikarya</taxon>
        <taxon>Ascomycota</taxon>
        <taxon>Pezizomycotina</taxon>
        <taxon>Dothideomycetes</taxon>
        <taxon>Pleosporomycetidae</taxon>
        <taxon>Pleosporales</taxon>
        <taxon>Pleosporineae</taxon>
        <taxon>Didymellaceae</taxon>
        <taxon>Ascochyta</taxon>
    </lineage>
</organism>
<sequence>MNAAKPSKTSRKQNRCCDQCRKGKRACDAAILEDSLLDASKSEDHPSVFHYSDVYGPLAACTNCEKTKKTCTFEWLRSQRVLQATQPSPSTGPSAKRRRTNSNTAIASENSNGAPKQVQTGKPYCRSDFAGSGNPMSSAQLGVTFGDFPGVPALETALSTTAFQSTPTLWYDGFDMSATDHAGSFSEVFEDDASPLTCDSGQGSSMETPPGSTKETMEERGQCHSQVGNTGSRETMQKVEGAVMRIGRKRRRRSSSANLPSGALPCPAISFAAEFVSSANKAFLREGLLKIYHDSFENALSCWLTERTCPYSAKADISLANDGGPDWNRIYHRVFRLDRMASSIRGRQLTFSEDKAVGKALNSAIFSFATQWAQSSERSRARYPFDYSGLRGDPELFTGHSADQSSNGIEFDRSLQVTAWHEARVALQDAGDIESFRLVLAQIVFSLTQRPNNPDIESNLETTMGDIEPARSASYDEDGAMVECEDLMSRLSLAIDAEDPPVNLEKGVRLIHSLRSRMTMCASTPPLKPRANRRGKQYRPSANCLDAADRATVDLLFWLGVMFDTLSSAMHKRPLVLSDEDSNVYANESQLVPDQKQRSVGSFVARSTEGVWDIHLFAHQRARLQQQLTRWPCSFEQAAALLCDAAPVKVLLFRKVTRIQTLLTRSCRGEKIERSIRAALSVCEHWEQLYAPFIRDCVQHHDALPPRIQSWYICLTGHWHLATLLLADLIEIVDDSELGSDIEQIQRASTDFVGYFRKSNCKALSDLARCACPREDASFAQSRDFHFAVNQGALLTEPWTAVLIRAFAKAGVVLLEAENLLPPFPLACTSEAEEAFRQADDCVKALWYLGRKSDMALSAAKVLGYALKRKRNGAEEKLKEMSSYLEAEMWQGFNKLDESAGWDCPM</sequence>
<dbReference type="InterPro" id="IPR036864">
    <property type="entry name" value="Zn2-C6_fun-type_DNA-bd_sf"/>
</dbReference>
<reference evidence="2" key="1">
    <citation type="submission" date="2018-12" db="EMBL/GenBank/DDBJ databases">
        <authorList>
            <person name="Syme R.A."/>
            <person name="Farfan-Caceres L."/>
            <person name="Lichtenzveig J."/>
        </authorList>
    </citation>
    <scope>NUCLEOTIDE SEQUENCE</scope>
    <source>
        <strain evidence="2">Al4</strain>
    </source>
</reference>
<dbReference type="CDD" id="cd12148">
    <property type="entry name" value="fungal_TF_MHR"/>
    <property type="match status" value="1"/>
</dbReference>
<protein>
    <recommendedName>
        <fullName evidence="4">Zn(2)-C6 fungal-type domain-containing protein</fullName>
    </recommendedName>
</protein>
<comment type="caution">
    <text evidence="2">The sequence shown here is derived from an EMBL/GenBank/DDBJ whole genome shotgun (WGS) entry which is preliminary data.</text>
</comment>
<name>A0A8H7J9P5_9PLEO</name>
<evidence type="ECO:0000313" key="3">
    <source>
        <dbReference type="Proteomes" id="UP000651452"/>
    </source>
</evidence>
<dbReference type="Gene3D" id="4.10.240.10">
    <property type="entry name" value="Zn(2)-C6 fungal-type DNA-binding domain"/>
    <property type="match status" value="1"/>
</dbReference>
<feature type="region of interest" description="Disordered" evidence="1">
    <location>
        <begin position="192"/>
        <end position="236"/>
    </location>
</feature>
<gene>
    <name evidence="2" type="ORF">EKO04_001917</name>
</gene>
<dbReference type="OrthoDB" id="5958943at2759"/>
<dbReference type="Proteomes" id="UP000651452">
    <property type="component" value="Unassembled WGS sequence"/>
</dbReference>
<evidence type="ECO:0008006" key="4">
    <source>
        <dbReference type="Google" id="ProtNLM"/>
    </source>
</evidence>